<gene>
    <name evidence="1" type="ORF">NCTC10485_04310</name>
</gene>
<dbReference type="EMBL" id="LR134355">
    <property type="protein sequence ID" value="VEG49995.1"/>
    <property type="molecule type" value="Genomic_DNA"/>
</dbReference>
<proteinExistence type="predicted"/>
<dbReference type="RefSeq" id="WP_179967120.1">
    <property type="nucleotide sequence ID" value="NZ_AP022604.1"/>
</dbReference>
<reference evidence="1 2" key="1">
    <citation type="submission" date="2018-12" db="EMBL/GenBank/DDBJ databases">
        <authorList>
            <consortium name="Pathogen Informatics"/>
        </authorList>
    </citation>
    <scope>NUCLEOTIDE SEQUENCE [LARGE SCALE GENOMIC DNA]</scope>
    <source>
        <strain evidence="1 2">NCTC10485</strain>
    </source>
</reference>
<name>A0A3S4VKX1_MYCCI</name>
<keyword evidence="2" id="KW-1185">Reference proteome</keyword>
<organism evidence="1 2">
    <name type="scientific">Mycolicibacterium chitae</name>
    <name type="common">Mycobacterium chitae</name>
    <dbReference type="NCBI Taxonomy" id="1792"/>
    <lineage>
        <taxon>Bacteria</taxon>
        <taxon>Bacillati</taxon>
        <taxon>Actinomycetota</taxon>
        <taxon>Actinomycetes</taxon>
        <taxon>Mycobacteriales</taxon>
        <taxon>Mycobacteriaceae</taxon>
        <taxon>Mycolicibacterium</taxon>
    </lineage>
</organism>
<sequence length="58" mass="6024">MALASFTRDVPMSEHVRSASIATAMQAVNVIPAVCAAPAGFATMGKLPLAWTTRMTSS</sequence>
<dbReference type="Proteomes" id="UP000282551">
    <property type="component" value="Chromosome"/>
</dbReference>
<accession>A0A3S4VKX1</accession>
<dbReference type="AlphaFoldDB" id="A0A3S4VKX1"/>
<evidence type="ECO:0000313" key="2">
    <source>
        <dbReference type="Proteomes" id="UP000282551"/>
    </source>
</evidence>
<protein>
    <submittedName>
        <fullName evidence="1">Dihydrodipicolinate reductase</fullName>
    </submittedName>
</protein>
<evidence type="ECO:0000313" key="1">
    <source>
        <dbReference type="EMBL" id="VEG49995.1"/>
    </source>
</evidence>